<keyword evidence="4" id="KW-0539">Nucleus</keyword>
<dbReference type="OrthoDB" id="4822at2759"/>
<protein>
    <recommendedName>
        <fullName evidence="6">G-patch domain-containing protein</fullName>
    </recommendedName>
</protein>
<feature type="region of interest" description="Disordered" evidence="5">
    <location>
        <begin position="94"/>
        <end position="146"/>
    </location>
</feature>
<feature type="compositionally biased region" description="Pro residues" evidence="5">
    <location>
        <begin position="620"/>
        <end position="631"/>
    </location>
</feature>
<feature type="compositionally biased region" description="Basic and acidic residues" evidence="5">
    <location>
        <begin position="94"/>
        <end position="114"/>
    </location>
</feature>
<feature type="compositionally biased region" description="Basic residues" evidence="5">
    <location>
        <begin position="115"/>
        <end position="124"/>
    </location>
</feature>
<feature type="region of interest" description="Disordered" evidence="5">
    <location>
        <begin position="1"/>
        <end position="22"/>
    </location>
</feature>
<evidence type="ECO:0000256" key="5">
    <source>
        <dbReference type="SAM" id="MobiDB-lite"/>
    </source>
</evidence>
<dbReference type="Proteomes" id="UP001154078">
    <property type="component" value="Chromosome 3"/>
</dbReference>
<dbReference type="Pfam" id="PF01585">
    <property type="entry name" value="G-patch"/>
    <property type="match status" value="1"/>
</dbReference>
<dbReference type="SUPFAM" id="SSF109905">
    <property type="entry name" value="Surp module (SWAP domain)"/>
    <property type="match status" value="1"/>
</dbReference>
<dbReference type="PROSITE" id="PS50174">
    <property type="entry name" value="G_PATCH"/>
    <property type="match status" value="1"/>
</dbReference>
<accession>A0A9P0FGY1</accession>
<feature type="region of interest" description="Disordered" evidence="5">
    <location>
        <begin position="571"/>
        <end position="631"/>
    </location>
</feature>
<feature type="compositionally biased region" description="Basic and acidic residues" evidence="5">
    <location>
        <begin position="56"/>
        <end position="71"/>
    </location>
</feature>
<evidence type="ECO:0000256" key="2">
    <source>
        <dbReference type="ARBA" id="ARBA00022664"/>
    </source>
</evidence>
<dbReference type="PANTHER" id="PTHR23340:SF0">
    <property type="entry name" value="SURP AND G-PATCH DOMAIN-CONTAINING PROTEIN 1 ISOFORM X1"/>
    <property type="match status" value="1"/>
</dbReference>
<feature type="domain" description="G-patch" evidence="6">
    <location>
        <begin position="784"/>
        <end position="831"/>
    </location>
</feature>
<dbReference type="Gene3D" id="1.10.10.790">
    <property type="entry name" value="Surp module"/>
    <property type="match status" value="1"/>
</dbReference>
<dbReference type="PANTHER" id="PTHR23340">
    <property type="entry name" value="ARGININE/SERINE RICH SPLICING FACTOR SF4/14"/>
    <property type="match status" value="1"/>
</dbReference>
<evidence type="ECO:0000256" key="3">
    <source>
        <dbReference type="ARBA" id="ARBA00023187"/>
    </source>
</evidence>
<dbReference type="AlphaFoldDB" id="A0A9P0FGY1"/>
<feature type="compositionally biased region" description="Basic and acidic residues" evidence="5">
    <location>
        <begin position="125"/>
        <end position="141"/>
    </location>
</feature>
<organism evidence="7 8">
    <name type="scientific">Brassicogethes aeneus</name>
    <name type="common">Rape pollen beetle</name>
    <name type="synonym">Meligethes aeneus</name>
    <dbReference type="NCBI Taxonomy" id="1431903"/>
    <lineage>
        <taxon>Eukaryota</taxon>
        <taxon>Metazoa</taxon>
        <taxon>Ecdysozoa</taxon>
        <taxon>Arthropoda</taxon>
        <taxon>Hexapoda</taxon>
        <taxon>Insecta</taxon>
        <taxon>Pterygota</taxon>
        <taxon>Neoptera</taxon>
        <taxon>Endopterygota</taxon>
        <taxon>Coleoptera</taxon>
        <taxon>Polyphaga</taxon>
        <taxon>Cucujiformia</taxon>
        <taxon>Nitidulidae</taxon>
        <taxon>Meligethinae</taxon>
        <taxon>Brassicogethes</taxon>
    </lineage>
</organism>
<reference evidence="7" key="1">
    <citation type="submission" date="2021-12" db="EMBL/GenBank/DDBJ databases">
        <authorList>
            <person name="King R."/>
        </authorList>
    </citation>
    <scope>NUCLEOTIDE SEQUENCE</scope>
</reference>
<proteinExistence type="predicted"/>
<evidence type="ECO:0000259" key="6">
    <source>
        <dbReference type="PROSITE" id="PS50174"/>
    </source>
</evidence>
<evidence type="ECO:0000256" key="4">
    <source>
        <dbReference type="ARBA" id="ARBA00023242"/>
    </source>
</evidence>
<dbReference type="SMART" id="SM00443">
    <property type="entry name" value="G_patch"/>
    <property type="match status" value="1"/>
</dbReference>
<dbReference type="GO" id="GO:0008380">
    <property type="term" value="P:RNA splicing"/>
    <property type="evidence" value="ECO:0007669"/>
    <property type="project" value="UniProtKB-KW"/>
</dbReference>
<dbReference type="GO" id="GO:0003723">
    <property type="term" value="F:RNA binding"/>
    <property type="evidence" value="ECO:0007669"/>
    <property type="project" value="InterPro"/>
</dbReference>
<feature type="region of interest" description="Disordered" evidence="5">
    <location>
        <begin position="44"/>
        <end position="72"/>
    </location>
</feature>
<evidence type="ECO:0000256" key="1">
    <source>
        <dbReference type="ARBA" id="ARBA00004123"/>
    </source>
</evidence>
<dbReference type="InterPro" id="IPR000467">
    <property type="entry name" value="G_patch_dom"/>
</dbReference>
<evidence type="ECO:0000313" key="8">
    <source>
        <dbReference type="Proteomes" id="UP001154078"/>
    </source>
</evidence>
<sequence>MSKKIPDTFQPKITRNDRFAQMSQQEKIIEQKKKEILEKLEAKQKANAENAKNAKIAKDNKSTTKKEDTKAEINVFSNDGSFLDQFKQMKDKRLDSKLKSFRQREHSFSDDHNKNRYKPKKRSPSPKERPKPRISRFDKTPSYEPKITFNTSFSSTITQPQYEIQPPIAILPQNVTGQPLLKNIVVQPTVAYPTVSNESIITAPPVLINVPPPQIVQGPLVMPPNQQQAVLVQNQMVSLPPNTILNTLPPPSTILNTPPPPNMAVSAPPVLPVPPPATMSVLSTVELTSIPPPSPIQVQSIPQPEPMNTMNIPHPAPMQVQNIPTPEPVQLNDIPNPRPMDVLSIPTPGEDNVMSDFIKSIPPPNKSIPPPSLQDVHQTSLNLLPSNILPLVSTVQNLPTQSMLVNVPPPHPIQNTFTSISVPLPVTVTTVVNSIPSLMAQPILPPPGINVNVSCPPPMMTMLQQPPPPMFVTQPPPLTNQMPPMNVPPPNANLMSGFMPGLRDMNAVFPPGTPDYEQMASLGRMVAECGTGIEDVVRQRKTQDPSLWFLFHKESAAYSQYLQLIEKFKREKAAQPVDTSEPYDPEKSYDDNVAGENDYMENQGNKRKRKSRWGDKDPNINPPPIITIPVQPPALQTGSKVMLSKISRTDPALVQYAVNTFGSANLTEEDWKKAEDHYKINLLYQDMVKKREELERLEAQGRKKYDYDSDEEIDGGTWEHRLREKEMMATQLWVQELNRQAEGKHHIGDFLPPDEFKRFMEKSSAAKEGRQLNLSDYKDFKIKEDNIGFKMLQKLGWTEGTGLGQSGTGIVDPVNKAAMRDQNQGLGLIESDEDNGDEYESYRKRMMLAYRFRPNPLNNPRRPYY</sequence>
<dbReference type="InterPro" id="IPR040169">
    <property type="entry name" value="SUGP1/2"/>
</dbReference>
<dbReference type="InterPro" id="IPR035967">
    <property type="entry name" value="SWAP/Surp_sf"/>
</dbReference>
<gene>
    <name evidence="7" type="ORF">MELIAE_LOCUS5600</name>
</gene>
<name>A0A9P0FGY1_BRAAE</name>
<dbReference type="EMBL" id="OV121134">
    <property type="protein sequence ID" value="CAH0553667.1"/>
    <property type="molecule type" value="Genomic_DNA"/>
</dbReference>
<evidence type="ECO:0000313" key="7">
    <source>
        <dbReference type="EMBL" id="CAH0553667.1"/>
    </source>
</evidence>
<keyword evidence="3" id="KW-0508">mRNA splicing</keyword>
<comment type="subcellular location">
    <subcellularLocation>
        <location evidence="1">Nucleus</location>
    </subcellularLocation>
</comment>
<dbReference type="GO" id="GO:0005654">
    <property type="term" value="C:nucleoplasm"/>
    <property type="evidence" value="ECO:0007669"/>
    <property type="project" value="TreeGrafter"/>
</dbReference>
<keyword evidence="2" id="KW-0507">mRNA processing</keyword>
<dbReference type="GO" id="GO:0006397">
    <property type="term" value="P:mRNA processing"/>
    <property type="evidence" value="ECO:0007669"/>
    <property type="project" value="UniProtKB-KW"/>
</dbReference>
<keyword evidence="8" id="KW-1185">Reference proteome</keyword>